<dbReference type="NCBIfam" id="TIGR03083">
    <property type="entry name" value="maleylpyruvate isomerase family mycothiol-dependent enzyme"/>
    <property type="match status" value="1"/>
</dbReference>
<dbReference type="InterPro" id="IPR010872">
    <property type="entry name" value="MDMPI_C-term_domain"/>
</dbReference>
<dbReference type="GO" id="GO:0016853">
    <property type="term" value="F:isomerase activity"/>
    <property type="evidence" value="ECO:0007669"/>
    <property type="project" value="UniProtKB-KW"/>
</dbReference>
<proteinExistence type="predicted"/>
<keyword evidence="4" id="KW-1185">Reference proteome</keyword>
<reference evidence="4" key="1">
    <citation type="journal article" date="2019" name="Int. J. Syst. Evol. Microbiol.">
        <title>The Global Catalogue of Microorganisms (GCM) 10K type strain sequencing project: providing services to taxonomists for standard genome sequencing and annotation.</title>
        <authorList>
            <consortium name="The Broad Institute Genomics Platform"/>
            <consortium name="The Broad Institute Genome Sequencing Center for Infectious Disease"/>
            <person name="Wu L."/>
            <person name="Ma J."/>
        </authorList>
    </citation>
    <scope>NUCLEOTIDE SEQUENCE [LARGE SCALE GENOMIC DNA]</scope>
    <source>
        <strain evidence="4">JCM 31202</strain>
    </source>
</reference>
<dbReference type="PANTHER" id="PTHR40758">
    <property type="entry name" value="CONSERVED PROTEIN"/>
    <property type="match status" value="1"/>
</dbReference>
<gene>
    <name evidence="3" type="ORF">ACFQ11_20895</name>
</gene>
<evidence type="ECO:0000313" key="4">
    <source>
        <dbReference type="Proteomes" id="UP001596972"/>
    </source>
</evidence>
<organism evidence="3 4">
    <name type="scientific">Actinomadura sediminis</name>
    <dbReference type="NCBI Taxonomy" id="1038904"/>
    <lineage>
        <taxon>Bacteria</taxon>
        <taxon>Bacillati</taxon>
        <taxon>Actinomycetota</taxon>
        <taxon>Actinomycetes</taxon>
        <taxon>Streptosporangiales</taxon>
        <taxon>Thermomonosporaceae</taxon>
        <taxon>Actinomadura</taxon>
    </lineage>
</organism>
<name>A0ABW3ER67_9ACTN</name>
<evidence type="ECO:0000313" key="3">
    <source>
        <dbReference type="EMBL" id="MFD0902868.1"/>
    </source>
</evidence>
<dbReference type="InterPro" id="IPR024344">
    <property type="entry name" value="MDMPI_metal-binding"/>
</dbReference>
<dbReference type="SUPFAM" id="SSF109854">
    <property type="entry name" value="DinB/YfiT-like putative metalloenzymes"/>
    <property type="match status" value="1"/>
</dbReference>
<dbReference type="Pfam" id="PF11716">
    <property type="entry name" value="MDMPI_N"/>
    <property type="match status" value="1"/>
</dbReference>
<comment type="caution">
    <text evidence="3">The sequence shown here is derived from an EMBL/GenBank/DDBJ whole genome shotgun (WGS) entry which is preliminary data.</text>
</comment>
<dbReference type="PANTHER" id="PTHR40758:SF1">
    <property type="entry name" value="CONSERVED PROTEIN"/>
    <property type="match status" value="1"/>
</dbReference>
<dbReference type="InterPro" id="IPR034660">
    <property type="entry name" value="DinB/YfiT-like"/>
</dbReference>
<dbReference type="Pfam" id="PF07398">
    <property type="entry name" value="MDMPI_C"/>
    <property type="match status" value="1"/>
</dbReference>
<evidence type="ECO:0000259" key="1">
    <source>
        <dbReference type="Pfam" id="PF07398"/>
    </source>
</evidence>
<sequence length="253" mass="26753">MDVLDITRIAEGLREHTAGLADAASGPDPDTIVPTCPEWTLRDLVGHVGQAHRWAAAMFRTGGTDVAVELPRDAPADPSGWGAWLREGAAEAIAAQAANPGPVAHPVMGDAPSAMWLRRMLHDTSVHHADAAITAGTPFTIAPDLAADEITETLGLLTAPAAARLKPELAELRGTGETLCLRADEPSVPGWLITRTPDAAVVEYETRDADMTIAGPVRDLMLVFARRVTPDDAAVKVTGDRALLDHWLAHTAV</sequence>
<accession>A0ABW3ER67</accession>
<dbReference type="Proteomes" id="UP001596972">
    <property type="component" value="Unassembled WGS sequence"/>
</dbReference>
<feature type="domain" description="MDMPI C-terminal" evidence="1">
    <location>
        <begin position="144"/>
        <end position="245"/>
    </location>
</feature>
<dbReference type="InterPro" id="IPR017517">
    <property type="entry name" value="Maleyloyr_isom"/>
</dbReference>
<protein>
    <submittedName>
        <fullName evidence="3">Maleylpyruvate isomerase family mycothiol-dependent enzyme</fullName>
    </submittedName>
</protein>
<feature type="domain" description="Mycothiol-dependent maleylpyruvate isomerase metal-binding" evidence="2">
    <location>
        <begin position="14"/>
        <end position="132"/>
    </location>
</feature>
<dbReference type="EMBL" id="JBHTJA010000043">
    <property type="protein sequence ID" value="MFD0902868.1"/>
    <property type="molecule type" value="Genomic_DNA"/>
</dbReference>
<dbReference type="RefSeq" id="WP_378301081.1">
    <property type="nucleotide sequence ID" value="NZ_JBHTJA010000043.1"/>
</dbReference>
<keyword evidence="3" id="KW-0413">Isomerase</keyword>
<evidence type="ECO:0000259" key="2">
    <source>
        <dbReference type="Pfam" id="PF11716"/>
    </source>
</evidence>